<keyword evidence="3" id="KW-1185">Reference proteome</keyword>
<dbReference type="EMBL" id="DF238831">
    <property type="protein sequence ID" value="GAC99269.1"/>
    <property type="molecule type" value="Genomic_DNA"/>
</dbReference>
<feature type="region of interest" description="Disordered" evidence="1">
    <location>
        <begin position="1"/>
        <end position="26"/>
    </location>
</feature>
<organism evidence="2 3">
    <name type="scientific">Pseudozyma hubeiensis (strain SY62)</name>
    <name type="common">Yeast</name>
    <dbReference type="NCBI Taxonomy" id="1305764"/>
    <lineage>
        <taxon>Eukaryota</taxon>
        <taxon>Fungi</taxon>
        <taxon>Dikarya</taxon>
        <taxon>Basidiomycota</taxon>
        <taxon>Ustilaginomycotina</taxon>
        <taxon>Ustilaginomycetes</taxon>
        <taxon>Ustilaginales</taxon>
        <taxon>Ustilaginaceae</taxon>
        <taxon>Pseudozyma</taxon>
    </lineage>
</organism>
<proteinExistence type="predicted"/>
<dbReference type="HOGENOM" id="CLU_706313_0_0_1"/>
<dbReference type="GeneID" id="24112135"/>
<feature type="compositionally biased region" description="Basic and acidic residues" evidence="1">
    <location>
        <begin position="15"/>
        <end position="26"/>
    </location>
</feature>
<dbReference type="eggNOG" id="ENOG502RJY3">
    <property type="taxonomic scope" value="Eukaryota"/>
</dbReference>
<dbReference type="OrthoDB" id="2553448at2759"/>
<accession>R9PD37</accession>
<dbReference type="AlphaFoldDB" id="R9PD37"/>
<dbReference type="Proteomes" id="UP000014071">
    <property type="component" value="Unassembled WGS sequence"/>
</dbReference>
<evidence type="ECO:0000313" key="3">
    <source>
        <dbReference type="Proteomes" id="UP000014071"/>
    </source>
</evidence>
<sequence>MRTLPPSQELPAGLRPKDPTRRRQDSRPFRWSFSTFTLTLSCDPPSSNLQRRHARDAAFKMITRSVQSTFALLLVTVTLLLASSPPVASYHLSPDDGQADIGAYHVQPGRCADVERRLGRRYSYFWRSSPFFTTFTPDPSSSLIPTAGSGVEQMDATSLCTSDPLINEGYGAGFDKMRLYLVYSRCLFGTNEMRVLCGTIDDKGKPMNSYFNLVQAGCPQGTRCKNLCATMRDPKLTSPYAAKQVQLAQCMDEKQWQKLTDMYRPKPATLAVTVAPPPSHLDPQVVDKVPSKNPTQDQTKPDQDGTIAGQVLSPTAAGQSEPGHTTGHLQLDPKQPPAPPTQNDQPKADQGADSSKDIKDPPQKAPTVMGFRRRSLDFSVPSRRHDPHGHRSSRAPVDARADS</sequence>
<dbReference type="RefSeq" id="XP_012192856.1">
    <property type="nucleotide sequence ID" value="XM_012337466.1"/>
</dbReference>
<evidence type="ECO:0000256" key="1">
    <source>
        <dbReference type="SAM" id="MobiDB-lite"/>
    </source>
</evidence>
<feature type="region of interest" description="Disordered" evidence="1">
    <location>
        <begin position="272"/>
        <end position="403"/>
    </location>
</feature>
<gene>
    <name evidence="2" type="ORF">PHSY_006870</name>
</gene>
<protein>
    <submittedName>
        <fullName evidence="2">Uncharacterized protein</fullName>
    </submittedName>
</protein>
<name>R9PD37_PSEHS</name>
<evidence type="ECO:0000313" key="2">
    <source>
        <dbReference type="EMBL" id="GAC99269.1"/>
    </source>
</evidence>
<reference evidence="3" key="1">
    <citation type="journal article" date="2013" name="Genome Announc.">
        <title>Draft genome sequence of the basidiomycetous yeast-like fungus Pseudozyma hubeiensis SY62, which produces an abundant amount of the biosurfactant mannosylerythritol lipids.</title>
        <authorList>
            <person name="Konishi M."/>
            <person name="Hatada Y."/>
            <person name="Horiuchi J."/>
        </authorList>
    </citation>
    <scope>NUCLEOTIDE SEQUENCE [LARGE SCALE GENOMIC DNA]</scope>
    <source>
        <strain evidence="3">SY62</strain>
    </source>
</reference>